<accession>A0A9W9TTJ6</accession>
<reference evidence="2" key="1">
    <citation type="submission" date="2022-11" db="EMBL/GenBank/DDBJ databases">
        <authorList>
            <person name="Petersen C."/>
        </authorList>
    </citation>
    <scope>NUCLEOTIDE SEQUENCE</scope>
    <source>
        <strain evidence="2">IBT 23319</strain>
    </source>
</reference>
<dbReference type="PANTHER" id="PTHR40618:SF1">
    <property type="entry name" value="B-ZIP TRANSCRIPTION FACTOR (EUROFUNG)"/>
    <property type="match status" value="1"/>
</dbReference>
<evidence type="ECO:0008006" key="4">
    <source>
        <dbReference type="Google" id="ProtNLM"/>
    </source>
</evidence>
<dbReference type="GeneID" id="81380569"/>
<evidence type="ECO:0000313" key="2">
    <source>
        <dbReference type="EMBL" id="KAJ5240891.1"/>
    </source>
</evidence>
<dbReference type="AlphaFoldDB" id="A0A9W9TTJ6"/>
<dbReference type="CDD" id="cd14688">
    <property type="entry name" value="bZIP_YAP"/>
    <property type="match status" value="1"/>
</dbReference>
<protein>
    <recommendedName>
        <fullName evidence="4">BZIP domain-containing protein</fullName>
    </recommendedName>
</protein>
<dbReference type="RefSeq" id="XP_056503896.1">
    <property type="nucleotide sequence ID" value="XM_056641402.1"/>
</dbReference>
<keyword evidence="3" id="KW-1185">Reference proteome</keyword>
<reference evidence="2" key="2">
    <citation type="journal article" date="2023" name="IMA Fungus">
        <title>Comparative genomic study of the Penicillium genus elucidates a diverse pangenome and 15 lateral gene transfer events.</title>
        <authorList>
            <person name="Petersen C."/>
            <person name="Sorensen T."/>
            <person name="Nielsen M.R."/>
            <person name="Sondergaard T.E."/>
            <person name="Sorensen J.L."/>
            <person name="Fitzpatrick D.A."/>
            <person name="Frisvad J.C."/>
            <person name="Nielsen K.L."/>
        </authorList>
    </citation>
    <scope>NUCLEOTIDE SEQUENCE</scope>
    <source>
        <strain evidence="2">IBT 23319</strain>
    </source>
</reference>
<dbReference type="EMBL" id="JAPQKT010000002">
    <property type="protein sequence ID" value="KAJ5240891.1"/>
    <property type="molecule type" value="Genomic_DNA"/>
</dbReference>
<dbReference type="PANTHER" id="PTHR40618">
    <property type="entry name" value="B-ZIP TRANSCRIPTION FACTOR (EUROFUNG)-RELATED"/>
    <property type="match status" value="1"/>
</dbReference>
<dbReference type="OrthoDB" id="545169at2759"/>
<feature type="compositionally biased region" description="Basic and acidic residues" evidence="1">
    <location>
        <begin position="1"/>
        <end position="13"/>
    </location>
</feature>
<feature type="region of interest" description="Disordered" evidence="1">
    <location>
        <begin position="1"/>
        <end position="68"/>
    </location>
</feature>
<gene>
    <name evidence="2" type="ORF">N7469_002482</name>
</gene>
<feature type="compositionally biased region" description="Polar residues" evidence="1">
    <location>
        <begin position="16"/>
        <end position="32"/>
    </location>
</feature>
<proteinExistence type="predicted"/>
<organism evidence="2 3">
    <name type="scientific">Penicillium citrinum</name>
    <dbReference type="NCBI Taxonomy" id="5077"/>
    <lineage>
        <taxon>Eukaryota</taxon>
        <taxon>Fungi</taxon>
        <taxon>Dikarya</taxon>
        <taxon>Ascomycota</taxon>
        <taxon>Pezizomycotina</taxon>
        <taxon>Eurotiomycetes</taxon>
        <taxon>Eurotiomycetidae</taxon>
        <taxon>Eurotiales</taxon>
        <taxon>Aspergillaceae</taxon>
        <taxon>Penicillium</taxon>
    </lineage>
</organism>
<sequence length="365" mass="41300">MNSQDKSKSDGKQHATGKSLNEKTQPIQSTSPPEMKLTRSKRAGRPRLDGSGNAILSDSRRSQIRRAQRTYREKKQAAFLKSITQAEQLQERMRAAVRHVTELSEVAKEAQLHVSHPDIYERLKLLEGIVADDDEIMRPGSLIEPSPNDSENQVQLLSMNDQIPVQCALPPSLPTENHTYSFQEIGFARRLQRYCLEHTYRLFIDPNSDPRENHRVFRLFPCARDRCKTQPRFRQILQGSNSDPLEILSLPFYSIGGAGTHFPDLDEEGNAIYPVNSRPPRRILGILPWSDFDLEGDGALDTYGLGGEWFDSRDVEGYLRHHGVDTKSGLFPMVYRPGLAAGGGKSQLYTVDIEAFFSREYSIIS</sequence>
<dbReference type="Proteomes" id="UP001147733">
    <property type="component" value="Unassembled WGS sequence"/>
</dbReference>
<evidence type="ECO:0000313" key="3">
    <source>
        <dbReference type="Proteomes" id="UP001147733"/>
    </source>
</evidence>
<comment type="caution">
    <text evidence="2">The sequence shown here is derived from an EMBL/GenBank/DDBJ whole genome shotgun (WGS) entry which is preliminary data.</text>
</comment>
<name>A0A9W9TTJ6_PENCI</name>
<evidence type="ECO:0000256" key="1">
    <source>
        <dbReference type="SAM" id="MobiDB-lite"/>
    </source>
</evidence>